<accession>A0ABM9GZH0</accession>
<dbReference type="Proteomes" id="UP001154015">
    <property type="component" value="Unassembled WGS sequence"/>
</dbReference>
<feature type="domain" description="DUF306" evidence="2">
    <location>
        <begin position="178"/>
        <end position="288"/>
    </location>
</feature>
<comment type="caution">
    <text evidence="3">The sequence shown here is derived from an EMBL/GenBank/DDBJ whole genome shotgun (WGS) entry which is preliminary data.</text>
</comment>
<proteinExistence type="predicted"/>
<dbReference type="Pfam" id="PF03724">
    <property type="entry name" value="META"/>
    <property type="match status" value="2"/>
</dbReference>
<dbReference type="PANTHER" id="PTHR35535">
    <property type="entry name" value="HEAT SHOCK PROTEIN HSLJ"/>
    <property type="match status" value="1"/>
</dbReference>
<evidence type="ECO:0000256" key="1">
    <source>
        <dbReference type="SAM" id="MobiDB-lite"/>
    </source>
</evidence>
<evidence type="ECO:0000313" key="3">
    <source>
        <dbReference type="EMBL" id="CAH9416706.1"/>
    </source>
</evidence>
<dbReference type="EMBL" id="CAKXYP010000010">
    <property type="protein sequence ID" value="CAH9416706.1"/>
    <property type="molecule type" value="Genomic_DNA"/>
</dbReference>
<reference evidence="3" key="1">
    <citation type="submission" date="2022-03" db="EMBL/GenBank/DDBJ databases">
        <authorList>
            <person name="Leyn A S."/>
        </authorList>
    </citation>
    <scope>NUCLEOTIDE SEQUENCE</scope>
    <source>
        <strain evidence="3">Streptomyces globisporus 4-3</strain>
    </source>
</reference>
<keyword evidence="4" id="KW-1185">Reference proteome</keyword>
<dbReference type="InterPro" id="IPR038670">
    <property type="entry name" value="HslJ-like_sf"/>
</dbReference>
<sequence>MAHTPKRSGRNRIGPSYRHISMHTQRMTLSVSVLALLALAACGTESGSGSGKGSGDGGDTAQSDVPVTGVAWSVDSVTVGGKKTEAPAGARLEIDPKGRATADFGCNHISVDAQVKGDRITLGKPVTTQMACDVKIERFEKAAIDAMGGEHTAKLSGDKLTLTTEGGDTMALSEEKPADLVGTKWTVNTLLDGKTATTVPADLPKERTPHLTFAEDGTVRGNAGCNSFSGKATVKDSRIVFGPTVSTRKMCPEAEMETERAVLAALKGTKTYTIKGSTLTLAADDGKGIGATAAPAGAENSSEHG</sequence>
<feature type="domain" description="DUF306" evidence="2">
    <location>
        <begin position="67"/>
        <end position="170"/>
    </location>
</feature>
<feature type="region of interest" description="Disordered" evidence="1">
    <location>
        <begin position="285"/>
        <end position="305"/>
    </location>
</feature>
<protein>
    <recommendedName>
        <fullName evidence="2">DUF306 domain-containing protein</fullName>
    </recommendedName>
</protein>
<dbReference type="InterPro" id="IPR005184">
    <property type="entry name" value="DUF306_Meta_HslJ"/>
</dbReference>
<dbReference type="Gene3D" id="2.40.128.270">
    <property type="match status" value="2"/>
</dbReference>
<organism evidence="3 4">
    <name type="scientific">Streptomyces globisporus</name>
    <dbReference type="NCBI Taxonomy" id="1908"/>
    <lineage>
        <taxon>Bacteria</taxon>
        <taxon>Bacillati</taxon>
        <taxon>Actinomycetota</taxon>
        <taxon>Actinomycetes</taxon>
        <taxon>Kitasatosporales</taxon>
        <taxon>Streptomycetaceae</taxon>
        <taxon>Streptomyces</taxon>
    </lineage>
</organism>
<evidence type="ECO:0000313" key="4">
    <source>
        <dbReference type="Proteomes" id="UP001154015"/>
    </source>
</evidence>
<dbReference type="PANTHER" id="PTHR35535:SF2">
    <property type="entry name" value="DUF306 DOMAIN-CONTAINING PROTEIN"/>
    <property type="match status" value="1"/>
</dbReference>
<evidence type="ECO:0000259" key="2">
    <source>
        <dbReference type="Pfam" id="PF03724"/>
    </source>
</evidence>
<dbReference type="InterPro" id="IPR053147">
    <property type="entry name" value="Hsp_HslJ-like"/>
</dbReference>
<name>A0ABM9GZH0_STRGL</name>
<gene>
    <name evidence="3" type="ORF">SGL43_03736</name>
</gene>